<dbReference type="Pfam" id="PF14300">
    <property type="entry name" value="DMP19"/>
    <property type="match status" value="1"/>
</dbReference>
<dbReference type="Gene3D" id="1.20.1420.60">
    <property type="match status" value="1"/>
</dbReference>
<reference evidence="2" key="1">
    <citation type="submission" date="2021-12" db="EMBL/GenBank/DDBJ databases">
        <authorList>
            <person name="Ulrich A."/>
        </authorList>
    </citation>
    <scope>NUCLEOTIDE SEQUENCE</scope>
    <source>
        <strain evidence="2">A1P009</strain>
    </source>
</reference>
<dbReference type="Proteomes" id="UP001430360">
    <property type="component" value="Unassembled WGS sequence"/>
</dbReference>
<evidence type="ECO:0000313" key="3">
    <source>
        <dbReference type="Proteomes" id="UP001430360"/>
    </source>
</evidence>
<gene>
    <name evidence="2" type="ORF">LTT95_14815</name>
</gene>
<dbReference type="RefSeq" id="WP_232137465.1">
    <property type="nucleotide sequence ID" value="NZ_CP089507.1"/>
</dbReference>
<sequence>MAPQLSDFDFVEKIYLSGVAARADRGVHCLPWPEQAVVIAWWAKGAIDNGGFSYLYESPVRIDDIERAFREVGAAIAADACVRSKQFFPRGEVPESLSAREALIKSLSNDNGEDPWHDCDRAVWALEDFDSSVANYVRSHPENFQL</sequence>
<accession>A0ABS8UGX8</accession>
<comment type="caution">
    <text evidence="2">The sequence shown here is derived from an EMBL/GenBank/DDBJ whole genome shotgun (WGS) entry which is preliminary data.</text>
</comment>
<proteinExistence type="predicted"/>
<dbReference type="InterPro" id="IPR025402">
    <property type="entry name" value="DMP19_C"/>
</dbReference>
<protein>
    <submittedName>
        <fullName evidence="2">DMP19 family protein</fullName>
    </submittedName>
</protein>
<reference evidence="2" key="2">
    <citation type="journal article" date="2022" name="Syst. Appl. Microbiol.">
        <title>Physiological and genomic characterisation of Luteimonas fraxinea sp. nov., a bacterial species associated with trees tolerant to ash dieback.</title>
        <authorList>
            <person name="Ulrich K."/>
            <person name="Becker R."/>
            <person name="Behrendt U."/>
            <person name="Kube M."/>
            <person name="Schneck V."/>
            <person name="Ulrich A."/>
        </authorList>
    </citation>
    <scope>NUCLEOTIDE SEQUENCE</scope>
    <source>
        <strain evidence="2">A1P009</strain>
    </source>
</reference>
<feature type="domain" description="DNA mimic protein DMP19 C-terminal" evidence="1">
    <location>
        <begin position="30"/>
        <end position="140"/>
    </location>
</feature>
<evidence type="ECO:0000259" key="1">
    <source>
        <dbReference type="Pfam" id="PF14300"/>
    </source>
</evidence>
<dbReference type="EMBL" id="JAJQKU010000005">
    <property type="protein sequence ID" value="MCD9098212.1"/>
    <property type="molecule type" value="Genomic_DNA"/>
</dbReference>
<name>A0ABS8UGX8_9GAMM</name>
<keyword evidence="3" id="KW-1185">Reference proteome</keyword>
<evidence type="ECO:0000313" key="2">
    <source>
        <dbReference type="EMBL" id="MCD9098212.1"/>
    </source>
</evidence>
<organism evidence="2 3">
    <name type="scientific">Luteimonas fraxinea</name>
    <dbReference type="NCBI Taxonomy" id="2901869"/>
    <lineage>
        <taxon>Bacteria</taxon>
        <taxon>Pseudomonadati</taxon>
        <taxon>Pseudomonadota</taxon>
        <taxon>Gammaproteobacteria</taxon>
        <taxon>Lysobacterales</taxon>
        <taxon>Lysobacteraceae</taxon>
        <taxon>Luteimonas</taxon>
    </lineage>
</organism>